<dbReference type="SUPFAM" id="SSF50118">
    <property type="entry name" value="Cell growth inhibitor/plasmid maintenance toxic component"/>
    <property type="match status" value="1"/>
</dbReference>
<dbReference type="RefSeq" id="WP_055729516.1">
    <property type="nucleotide sequence ID" value="NZ_FUYX01000010.1"/>
</dbReference>
<evidence type="ECO:0000313" key="3">
    <source>
        <dbReference type="Proteomes" id="UP000051562"/>
    </source>
</evidence>
<dbReference type="PANTHER" id="PTHR33988">
    <property type="entry name" value="ENDORIBONUCLEASE MAZF-RELATED"/>
    <property type="match status" value="1"/>
</dbReference>
<sequence length="106" mass="11707">MVKRGDIWLAALDPTVGSEIQKTRPCLVISPPEIHDYLRTVILAPMTSKSRPAGFRVPISFQGTDGLILLEQSRALDKTRLIRQLGAAPPATLSRALAVLRELYEE</sequence>
<organism evidence="1 3">
    <name type="scientific">Bosea thiooxidans</name>
    <dbReference type="NCBI Taxonomy" id="53254"/>
    <lineage>
        <taxon>Bacteria</taxon>
        <taxon>Pseudomonadati</taxon>
        <taxon>Pseudomonadota</taxon>
        <taxon>Alphaproteobacteria</taxon>
        <taxon>Hyphomicrobiales</taxon>
        <taxon>Boseaceae</taxon>
        <taxon>Bosea</taxon>
    </lineage>
</organism>
<dbReference type="Proteomes" id="UP000051562">
    <property type="component" value="Unassembled WGS sequence"/>
</dbReference>
<proteinExistence type="predicted"/>
<dbReference type="Proteomes" id="UP000190130">
    <property type="component" value="Unassembled WGS sequence"/>
</dbReference>
<dbReference type="GO" id="GO:0006402">
    <property type="term" value="P:mRNA catabolic process"/>
    <property type="evidence" value="ECO:0007669"/>
    <property type="project" value="TreeGrafter"/>
</dbReference>
<dbReference type="PANTHER" id="PTHR33988:SF2">
    <property type="entry name" value="ENDORIBONUCLEASE MAZF"/>
    <property type="match status" value="1"/>
</dbReference>
<dbReference type="AlphaFoldDB" id="A0A0Q3KHI5"/>
<reference evidence="2 4" key="2">
    <citation type="submission" date="2017-02" db="EMBL/GenBank/DDBJ databases">
        <authorList>
            <person name="Peterson S.W."/>
        </authorList>
    </citation>
    <scope>NUCLEOTIDE SEQUENCE [LARGE SCALE GENOMIC DNA]</scope>
    <source>
        <strain evidence="2 4">DSM 9653</strain>
    </source>
</reference>
<reference evidence="1 3" key="1">
    <citation type="submission" date="2015-10" db="EMBL/GenBank/DDBJ databases">
        <title>Draft genome of Bosea thiooxidans.</title>
        <authorList>
            <person name="Wang X."/>
        </authorList>
    </citation>
    <scope>NUCLEOTIDE SEQUENCE [LARGE SCALE GENOMIC DNA]</scope>
    <source>
        <strain evidence="1 3">CGMCC 9174</strain>
    </source>
</reference>
<gene>
    <name evidence="1" type="ORF">ARD30_19075</name>
    <name evidence="2" type="ORF">SAMN05660750_03499</name>
</gene>
<dbReference type="Gene3D" id="2.30.30.110">
    <property type="match status" value="1"/>
</dbReference>
<accession>A0A0Q3KHI5</accession>
<evidence type="ECO:0000313" key="2">
    <source>
        <dbReference type="EMBL" id="SKB99561.1"/>
    </source>
</evidence>
<dbReference type="Pfam" id="PF02452">
    <property type="entry name" value="PemK_toxin"/>
    <property type="match status" value="1"/>
</dbReference>
<evidence type="ECO:0000313" key="4">
    <source>
        <dbReference type="Proteomes" id="UP000190130"/>
    </source>
</evidence>
<name>A0A0Q3KHI5_9HYPH</name>
<dbReference type="OrthoDB" id="9808744at2"/>
<dbReference type="GO" id="GO:0003677">
    <property type="term" value="F:DNA binding"/>
    <property type="evidence" value="ECO:0007669"/>
    <property type="project" value="InterPro"/>
</dbReference>
<dbReference type="EMBL" id="LMAR01000052">
    <property type="protein sequence ID" value="KQK29155.1"/>
    <property type="molecule type" value="Genomic_DNA"/>
</dbReference>
<dbReference type="InterPro" id="IPR003477">
    <property type="entry name" value="PemK-like"/>
</dbReference>
<keyword evidence="3" id="KW-1185">Reference proteome</keyword>
<protein>
    <submittedName>
        <fullName evidence="1">Growth inhibitor PemK</fullName>
    </submittedName>
    <submittedName>
        <fullName evidence="2">mRNA interferase MazF</fullName>
    </submittedName>
</protein>
<dbReference type="GO" id="GO:0004521">
    <property type="term" value="F:RNA endonuclease activity"/>
    <property type="evidence" value="ECO:0007669"/>
    <property type="project" value="TreeGrafter"/>
</dbReference>
<dbReference type="GO" id="GO:0016075">
    <property type="term" value="P:rRNA catabolic process"/>
    <property type="evidence" value="ECO:0007669"/>
    <property type="project" value="TreeGrafter"/>
</dbReference>
<evidence type="ECO:0000313" key="1">
    <source>
        <dbReference type="EMBL" id="KQK29155.1"/>
    </source>
</evidence>
<dbReference type="InterPro" id="IPR011067">
    <property type="entry name" value="Plasmid_toxin/cell-grow_inhib"/>
</dbReference>
<dbReference type="EMBL" id="FUYX01000010">
    <property type="protein sequence ID" value="SKB99561.1"/>
    <property type="molecule type" value="Genomic_DNA"/>
</dbReference>
<dbReference type="STRING" id="53254.SAMN05660750_03499"/>